<dbReference type="Pfam" id="PF00079">
    <property type="entry name" value="Serpin"/>
    <property type="match status" value="1"/>
</dbReference>
<dbReference type="InterPro" id="IPR023795">
    <property type="entry name" value="Serpin_CS"/>
</dbReference>
<dbReference type="CDD" id="cd02043">
    <property type="entry name" value="serpinP_plants"/>
    <property type="match status" value="1"/>
</dbReference>
<evidence type="ECO:0000313" key="4">
    <source>
        <dbReference type="EMBL" id="KAK1356878.1"/>
    </source>
</evidence>
<dbReference type="SUPFAM" id="SSF56574">
    <property type="entry name" value="Serpins"/>
    <property type="match status" value="1"/>
</dbReference>
<dbReference type="InterPro" id="IPR023796">
    <property type="entry name" value="Serpin_dom"/>
</dbReference>
<evidence type="ECO:0000259" key="3">
    <source>
        <dbReference type="SMART" id="SM00093"/>
    </source>
</evidence>
<comment type="similarity">
    <text evidence="1 2">Belongs to the serpin family.</text>
</comment>
<evidence type="ECO:0000256" key="1">
    <source>
        <dbReference type="ARBA" id="ARBA00009500"/>
    </source>
</evidence>
<proteinExistence type="inferred from homology"/>
<keyword evidence="5" id="KW-1185">Reference proteome</keyword>
<dbReference type="PANTHER" id="PTHR11461">
    <property type="entry name" value="SERINE PROTEASE INHIBITOR, SERPIN"/>
    <property type="match status" value="1"/>
</dbReference>
<dbReference type="PANTHER" id="PTHR11461:SF211">
    <property type="entry name" value="GH10112P-RELATED"/>
    <property type="match status" value="1"/>
</dbReference>
<reference evidence="4" key="2">
    <citation type="submission" date="2023-05" db="EMBL/GenBank/DDBJ databases">
        <authorList>
            <person name="Schelkunov M.I."/>
        </authorList>
    </citation>
    <scope>NUCLEOTIDE SEQUENCE</scope>
    <source>
        <strain evidence="4">Hsosn_3</strain>
        <tissue evidence="4">Leaf</tissue>
    </source>
</reference>
<dbReference type="Proteomes" id="UP001237642">
    <property type="component" value="Unassembled WGS sequence"/>
</dbReference>
<organism evidence="4 5">
    <name type="scientific">Heracleum sosnowskyi</name>
    <dbReference type="NCBI Taxonomy" id="360622"/>
    <lineage>
        <taxon>Eukaryota</taxon>
        <taxon>Viridiplantae</taxon>
        <taxon>Streptophyta</taxon>
        <taxon>Embryophyta</taxon>
        <taxon>Tracheophyta</taxon>
        <taxon>Spermatophyta</taxon>
        <taxon>Magnoliopsida</taxon>
        <taxon>eudicotyledons</taxon>
        <taxon>Gunneridae</taxon>
        <taxon>Pentapetalae</taxon>
        <taxon>asterids</taxon>
        <taxon>campanulids</taxon>
        <taxon>Apiales</taxon>
        <taxon>Apiaceae</taxon>
        <taxon>Apioideae</taxon>
        <taxon>apioid superclade</taxon>
        <taxon>Tordylieae</taxon>
        <taxon>Tordyliinae</taxon>
        <taxon>Heracleum</taxon>
    </lineage>
</organism>
<dbReference type="Gene3D" id="2.30.39.10">
    <property type="entry name" value="Alpha-1-antitrypsin, domain 1"/>
    <property type="match status" value="2"/>
</dbReference>
<gene>
    <name evidence="4" type="ORF">POM88_050134</name>
</gene>
<dbReference type="InterPro" id="IPR042178">
    <property type="entry name" value="Serpin_sf_1"/>
</dbReference>
<comment type="caution">
    <text evidence="4">The sequence shown here is derived from an EMBL/GenBank/DDBJ whole genome shotgun (WGS) entry which is preliminary data.</text>
</comment>
<dbReference type="GO" id="GO:0004867">
    <property type="term" value="F:serine-type endopeptidase inhibitor activity"/>
    <property type="evidence" value="ECO:0007669"/>
    <property type="project" value="InterPro"/>
</dbReference>
<feature type="domain" description="Serpin" evidence="3">
    <location>
        <begin position="1"/>
        <end position="342"/>
    </location>
</feature>
<sequence>MTLTKYILQKNKASNIVFSPLSLQLVLGLVAAGSEGETLEQLLSFLKAQSTDQLNSLASHLVKHLFSGSRSCVYKAASEVVDFRNKASEATDKMNSWIEKETNGLVKDTVPPELFDDETRIVFANAIYFKGSWVDQFCVWQTENRDFHLLNGKSVQIPFMTSKMGSRYVSAFDEFKVLKLPYDYIEGTRHISMYFFLPDAKDGLPNLVDKLASDSGFIDRRIPNDRVPVDKFWIPKFKVSFGFEATEAFKEFGVWAPFIPRALDSMMYSEEIQLLYVSNIFQKSSIEVNESGTEASASSRVVLRGGGCPLVTYNFVADHPFLFLIREYKTGVVMFVGQIVVRENNATDKEGSFARAIEEYSPLIKHMLNTSGARQTLNNQADVSLM</sequence>
<accession>A0AAD8GZG1</accession>
<evidence type="ECO:0000256" key="2">
    <source>
        <dbReference type="RuleBase" id="RU000411"/>
    </source>
</evidence>
<dbReference type="AlphaFoldDB" id="A0AAD8GZG1"/>
<dbReference type="Gene3D" id="3.30.497.10">
    <property type="entry name" value="Antithrombin, subunit I, domain 2"/>
    <property type="match status" value="2"/>
</dbReference>
<dbReference type="InterPro" id="IPR042185">
    <property type="entry name" value="Serpin_sf_2"/>
</dbReference>
<dbReference type="PROSITE" id="PS00284">
    <property type="entry name" value="SERPIN"/>
    <property type="match status" value="1"/>
</dbReference>
<dbReference type="InterPro" id="IPR036186">
    <property type="entry name" value="Serpin_sf"/>
</dbReference>
<dbReference type="SMART" id="SM00093">
    <property type="entry name" value="SERPIN"/>
    <property type="match status" value="1"/>
</dbReference>
<evidence type="ECO:0000313" key="5">
    <source>
        <dbReference type="Proteomes" id="UP001237642"/>
    </source>
</evidence>
<protein>
    <submittedName>
        <fullName evidence="4">SERPIN domain-containing protein</fullName>
    </submittedName>
</protein>
<dbReference type="EMBL" id="JAUIZM010000011">
    <property type="protein sequence ID" value="KAK1356878.1"/>
    <property type="molecule type" value="Genomic_DNA"/>
</dbReference>
<dbReference type="InterPro" id="IPR000215">
    <property type="entry name" value="Serpin_fam"/>
</dbReference>
<name>A0AAD8GZG1_9APIA</name>
<dbReference type="GO" id="GO:0005615">
    <property type="term" value="C:extracellular space"/>
    <property type="evidence" value="ECO:0007669"/>
    <property type="project" value="InterPro"/>
</dbReference>
<reference evidence="4" key="1">
    <citation type="submission" date="2023-02" db="EMBL/GenBank/DDBJ databases">
        <title>Genome of toxic invasive species Heracleum sosnowskyi carries increased number of genes despite the absence of recent whole-genome duplications.</title>
        <authorList>
            <person name="Schelkunov M."/>
            <person name="Shtratnikova V."/>
            <person name="Makarenko M."/>
            <person name="Klepikova A."/>
            <person name="Omelchenko D."/>
            <person name="Novikova G."/>
            <person name="Obukhova E."/>
            <person name="Bogdanov V."/>
            <person name="Penin A."/>
            <person name="Logacheva M."/>
        </authorList>
    </citation>
    <scope>NUCLEOTIDE SEQUENCE</scope>
    <source>
        <strain evidence="4">Hsosn_3</strain>
        <tissue evidence="4">Leaf</tissue>
    </source>
</reference>